<feature type="compositionally biased region" description="Pro residues" evidence="11">
    <location>
        <begin position="1"/>
        <end position="16"/>
    </location>
</feature>
<keyword evidence="7 10" id="KW-0653">Protein transport</keyword>
<dbReference type="SUPFAM" id="SSF74653">
    <property type="entry name" value="TolA/TonB C-terminal domain"/>
    <property type="match status" value="1"/>
</dbReference>
<keyword evidence="10" id="KW-0735">Signal-anchor</keyword>
<evidence type="ECO:0000256" key="5">
    <source>
        <dbReference type="ARBA" id="ARBA00022519"/>
    </source>
</evidence>
<feature type="compositionally biased region" description="Low complexity" evidence="11">
    <location>
        <begin position="54"/>
        <end position="85"/>
    </location>
</feature>
<evidence type="ECO:0000256" key="11">
    <source>
        <dbReference type="SAM" id="MobiDB-lite"/>
    </source>
</evidence>
<dbReference type="InterPro" id="IPR051045">
    <property type="entry name" value="TonB-dependent_transducer"/>
</dbReference>
<dbReference type="Gene3D" id="3.30.1150.10">
    <property type="match status" value="1"/>
</dbReference>
<proteinExistence type="inferred from homology"/>
<comment type="similarity">
    <text evidence="2 10">Belongs to the TonB family.</text>
</comment>
<feature type="compositionally biased region" description="Polar residues" evidence="11">
    <location>
        <begin position="86"/>
        <end position="95"/>
    </location>
</feature>
<keyword evidence="3 10" id="KW-0813">Transport</keyword>
<name>A0ABV7AVE2_9GAMM</name>
<gene>
    <name evidence="13" type="ORF">ACFOJE_10965</name>
</gene>
<dbReference type="PANTHER" id="PTHR33446">
    <property type="entry name" value="PROTEIN TONB-RELATED"/>
    <property type="match status" value="1"/>
</dbReference>
<evidence type="ECO:0000313" key="13">
    <source>
        <dbReference type="EMBL" id="MFC2972731.1"/>
    </source>
</evidence>
<dbReference type="PRINTS" id="PR01374">
    <property type="entry name" value="TONBPROTEIN"/>
</dbReference>
<keyword evidence="4 10" id="KW-1003">Cell membrane</keyword>
<dbReference type="PROSITE" id="PS52015">
    <property type="entry name" value="TONB_CTD"/>
    <property type="match status" value="1"/>
</dbReference>
<comment type="caution">
    <text evidence="13">The sequence shown here is derived from an EMBL/GenBank/DDBJ whole genome shotgun (WGS) entry which is preliminary data.</text>
</comment>
<sequence>PAPPKPATPPPEPPAKPVAQQKPIEAPKPKLALPPPKPKAPPQPPKPVAKPVEEAAPPQVAKSQPTTSTPSTSSTPTQARTAAQSGSPTPSNAAPNWQGLVRAHLSRYKNYPSEARRRGDEGKVVIRFRIDAQGHLLSCEVEQSSGVRSLDRAALQMFRRADPLPPPPPELLKGGTLEVVAPFAYSLTER</sequence>
<evidence type="ECO:0000256" key="9">
    <source>
        <dbReference type="ARBA" id="ARBA00023136"/>
    </source>
</evidence>
<evidence type="ECO:0000256" key="4">
    <source>
        <dbReference type="ARBA" id="ARBA00022475"/>
    </source>
</evidence>
<evidence type="ECO:0000256" key="7">
    <source>
        <dbReference type="ARBA" id="ARBA00022927"/>
    </source>
</evidence>
<evidence type="ECO:0000256" key="10">
    <source>
        <dbReference type="RuleBase" id="RU362123"/>
    </source>
</evidence>
<keyword evidence="14" id="KW-1185">Reference proteome</keyword>
<keyword evidence="5 10" id="KW-0997">Cell inner membrane</keyword>
<dbReference type="RefSeq" id="WP_377814382.1">
    <property type="nucleotide sequence ID" value="NZ_JBHRSJ010000019.1"/>
</dbReference>
<dbReference type="InterPro" id="IPR006260">
    <property type="entry name" value="TonB/TolA_C"/>
</dbReference>
<feature type="compositionally biased region" description="Pro residues" evidence="11">
    <location>
        <begin position="32"/>
        <end position="48"/>
    </location>
</feature>
<evidence type="ECO:0000259" key="12">
    <source>
        <dbReference type="PROSITE" id="PS52015"/>
    </source>
</evidence>
<keyword evidence="8" id="KW-1133">Transmembrane helix</keyword>
<keyword evidence="6" id="KW-0812">Transmembrane</keyword>
<dbReference type="Proteomes" id="UP001595457">
    <property type="component" value="Unassembled WGS sequence"/>
</dbReference>
<feature type="region of interest" description="Disordered" evidence="11">
    <location>
        <begin position="1"/>
        <end position="98"/>
    </location>
</feature>
<feature type="non-terminal residue" evidence="13">
    <location>
        <position position="1"/>
    </location>
</feature>
<comment type="subcellular location">
    <subcellularLocation>
        <location evidence="1 10">Cell inner membrane</location>
        <topology evidence="1 10">Single-pass membrane protein</topology>
        <orientation evidence="1 10">Periplasmic side</orientation>
    </subcellularLocation>
</comment>
<protein>
    <recommendedName>
        <fullName evidence="10">Protein TonB</fullName>
    </recommendedName>
</protein>
<comment type="function">
    <text evidence="10">Interacts with outer membrane receptor proteins that carry out high-affinity binding and energy dependent uptake into the periplasmic space of specific substrates. It could act to transduce energy from the cytoplasmic membrane to specific energy-requiring processes in the outer membrane, resulting in the release into the periplasm of ligands bound by these outer membrane proteins.</text>
</comment>
<dbReference type="Pfam" id="PF03544">
    <property type="entry name" value="TonB_C"/>
    <property type="match status" value="1"/>
</dbReference>
<evidence type="ECO:0000256" key="6">
    <source>
        <dbReference type="ARBA" id="ARBA00022692"/>
    </source>
</evidence>
<keyword evidence="9" id="KW-0472">Membrane</keyword>
<dbReference type="NCBIfam" id="TIGR01352">
    <property type="entry name" value="tonB_Cterm"/>
    <property type="match status" value="1"/>
</dbReference>
<feature type="domain" description="TonB C-terminal" evidence="12">
    <location>
        <begin position="96"/>
        <end position="190"/>
    </location>
</feature>
<dbReference type="InterPro" id="IPR003538">
    <property type="entry name" value="TonB"/>
</dbReference>
<dbReference type="InterPro" id="IPR037682">
    <property type="entry name" value="TonB_C"/>
</dbReference>
<evidence type="ECO:0000256" key="2">
    <source>
        <dbReference type="ARBA" id="ARBA00006555"/>
    </source>
</evidence>
<dbReference type="EMBL" id="JBHRSJ010000019">
    <property type="protein sequence ID" value="MFC2972731.1"/>
    <property type="molecule type" value="Genomic_DNA"/>
</dbReference>
<evidence type="ECO:0000256" key="8">
    <source>
        <dbReference type="ARBA" id="ARBA00022989"/>
    </source>
</evidence>
<accession>A0ABV7AVE2</accession>
<evidence type="ECO:0000256" key="3">
    <source>
        <dbReference type="ARBA" id="ARBA00022448"/>
    </source>
</evidence>
<organism evidence="13 14">
    <name type="scientific">Azotobacter bryophylli</name>
    <dbReference type="NCBI Taxonomy" id="1986537"/>
    <lineage>
        <taxon>Bacteria</taxon>
        <taxon>Pseudomonadati</taxon>
        <taxon>Pseudomonadota</taxon>
        <taxon>Gammaproteobacteria</taxon>
        <taxon>Pseudomonadales</taxon>
        <taxon>Pseudomonadaceae</taxon>
        <taxon>Azotobacter</taxon>
    </lineage>
</organism>
<reference evidence="14" key="1">
    <citation type="journal article" date="2019" name="Int. J. Syst. Evol. Microbiol.">
        <title>The Global Catalogue of Microorganisms (GCM) 10K type strain sequencing project: providing services to taxonomists for standard genome sequencing and annotation.</title>
        <authorList>
            <consortium name="The Broad Institute Genomics Platform"/>
            <consortium name="The Broad Institute Genome Sequencing Center for Infectious Disease"/>
            <person name="Wu L."/>
            <person name="Ma J."/>
        </authorList>
    </citation>
    <scope>NUCLEOTIDE SEQUENCE [LARGE SCALE GENOMIC DNA]</scope>
    <source>
        <strain evidence="14">KCTC 62195</strain>
    </source>
</reference>
<evidence type="ECO:0000256" key="1">
    <source>
        <dbReference type="ARBA" id="ARBA00004383"/>
    </source>
</evidence>
<evidence type="ECO:0000313" key="14">
    <source>
        <dbReference type="Proteomes" id="UP001595457"/>
    </source>
</evidence>